<dbReference type="AlphaFoldDB" id="A0A2S2DT29"/>
<evidence type="ECO:0000313" key="4">
    <source>
        <dbReference type="EMBL" id="AWL08459.1"/>
    </source>
</evidence>
<reference evidence="5" key="1">
    <citation type="submission" date="2018-05" db="EMBL/GenBank/DDBJ databases">
        <title>Pseudarcicella sp. HME7025 Genome sequencing and assembly.</title>
        <authorList>
            <person name="Kim H."/>
            <person name="Kang H."/>
            <person name="Joh K."/>
        </authorList>
    </citation>
    <scope>NUCLEOTIDE SEQUENCE [LARGE SCALE GENOMIC DNA]</scope>
    <source>
        <strain evidence="5">HME7025</strain>
    </source>
</reference>
<sequence>MKKLIFIKLCVLLLISTALYAQKPKAVKEEYINFHWKKTKKTVYIPFDLYSNLVIIPMVINGSDTLKFILDTGVGTTILSDPEIAKKLNLKSVRKIRVNGVGMGESITANIVIDVRMSIGEAQANRQSIIFLDTDVLDLSSFVGTKIHGIIGADLFNNLVVTIDYLNRKIELRYPNNYKYRPIKGLQFPITILDNKPYIQGVNLTNKRSTTSDLLLLDSGAGHAFSIEGQTGDTTKFHLSKYQFQLGKGLNGVILGHLGRIKQVGLGPWKWNEVVSSFPDSLSYQVKQMKGISPVSGSIGGEFLRRFKLTFHYLDNYVVFKPIASRLNRPFEEGLSGLTLVAIAPEFKRFKVESVQDGSPADDVDFRAGDEIWMVNNRKATEYRLDELNRLLQTKAGDKVMFLIKRGTEVHLKEMTLKKLF</sequence>
<evidence type="ECO:0000313" key="5">
    <source>
        <dbReference type="Proteomes" id="UP000245468"/>
    </source>
</evidence>
<dbReference type="SUPFAM" id="SSF50630">
    <property type="entry name" value="Acid proteases"/>
    <property type="match status" value="1"/>
</dbReference>
<dbReference type="KEGG" id="psez:HME7025_00587"/>
<dbReference type="Proteomes" id="UP000245468">
    <property type="component" value="Chromosome"/>
</dbReference>
<keyword evidence="5" id="KW-1185">Reference proteome</keyword>
<dbReference type="Gene3D" id="2.40.70.10">
    <property type="entry name" value="Acid Proteases"/>
    <property type="match status" value="1"/>
</dbReference>
<dbReference type="SMART" id="SM00228">
    <property type="entry name" value="PDZ"/>
    <property type="match status" value="1"/>
</dbReference>
<dbReference type="InterPro" id="IPR041489">
    <property type="entry name" value="PDZ_6"/>
</dbReference>
<name>A0A2S2DT29_9BACT</name>
<dbReference type="GO" id="GO:0004190">
    <property type="term" value="F:aspartic-type endopeptidase activity"/>
    <property type="evidence" value="ECO:0007669"/>
    <property type="project" value="InterPro"/>
</dbReference>
<dbReference type="GO" id="GO:0006508">
    <property type="term" value="P:proteolysis"/>
    <property type="evidence" value="ECO:0007669"/>
    <property type="project" value="InterPro"/>
</dbReference>
<organism evidence="4 5">
    <name type="scientific">Aquirufa nivalisilvae</name>
    <dbReference type="NCBI Taxonomy" id="2516557"/>
    <lineage>
        <taxon>Bacteria</taxon>
        <taxon>Pseudomonadati</taxon>
        <taxon>Bacteroidota</taxon>
        <taxon>Cytophagia</taxon>
        <taxon>Cytophagales</taxon>
        <taxon>Flectobacillaceae</taxon>
        <taxon>Aquirufa</taxon>
    </lineage>
</organism>
<proteinExistence type="predicted"/>
<protein>
    <recommendedName>
        <fullName evidence="3">Peptidase A2 domain-containing protein</fullName>
    </recommendedName>
</protein>
<dbReference type="InterPro" id="IPR001995">
    <property type="entry name" value="Peptidase_A2_cat"/>
</dbReference>
<dbReference type="InterPro" id="IPR021109">
    <property type="entry name" value="Peptidase_aspartic_dom_sf"/>
</dbReference>
<dbReference type="InterPro" id="IPR001478">
    <property type="entry name" value="PDZ"/>
</dbReference>
<feature type="signal peptide" evidence="2">
    <location>
        <begin position="1"/>
        <end position="21"/>
    </location>
</feature>
<dbReference type="Pfam" id="PF17820">
    <property type="entry name" value="PDZ_6"/>
    <property type="match status" value="1"/>
</dbReference>
<feature type="domain" description="Peptidase A2" evidence="3">
    <location>
        <begin position="66"/>
        <end position="102"/>
    </location>
</feature>
<keyword evidence="2" id="KW-0732">Signal</keyword>
<feature type="chain" id="PRO_5015782774" description="Peptidase A2 domain-containing protein" evidence="2">
    <location>
        <begin position="22"/>
        <end position="421"/>
    </location>
</feature>
<dbReference type="Pfam" id="PF13650">
    <property type="entry name" value="Asp_protease_2"/>
    <property type="match status" value="1"/>
</dbReference>
<dbReference type="Gene3D" id="2.30.42.10">
    <property type="match status" value="1"/>
</dbReference>
<evidence type="ECO:0000259" key="3">
    <source>
        <dbReference type="PROSITE" id="PS50175"/>
    </source>
</evidence>
<dbReference type="PROSITE" id="PS50175">
    <property type="entry name" value="ASP_PROT_RETROV"/>
    <property type="match status" value="1"/>
</dbReference>
<gene>
    <name evidence="4" type="ORF">HME7025_00587</name>
</gene>
<dbReference type="SUPFAM" id="SSF50156">
    <property type="entry name" value="PDZ domain-like"/>
    <property type="match status" value="1"/>
</dbReference>
<keyword evidence="1" id="KW-0378">Hydrolase</keyword>
<accession>A0A2S2DT29</accession>
<dbReference type="OrthoDB" id="3521766at2"/>
<dbReference type="RefSeq" id="WP_109322211.1">
    <property type="nucleotide sequence ID" value="NZ_CP029346.1"/>
</dbReference>
<evidence type="ECO:0000256" key="2">
    <source>
        <dbReference type="SAM" id="SignalP"/>
    </source>
</evidence>
<evidence type="ECO:0000256" key="1">
    <source>
        <dbReference type="ARBA" id="ARBA00022801"/>
    </source>
</evidence>
<dbReference type="EMBL" id="CP029346">
    <property type="protein sequence ID" value="AWL08459.1"/>
    <property type="molecule type" value="Genomic_DNA"/>
</dbReference>
<dbReference type="InterPro" id="IPR036034">
    <property type="entry name" value="PDZ_sf"/>
</dbReference>